<reference evidence="1 2" key="1">
    <citation type="journal article" date="2019" name="Commun. Biol.">
        <title>The bagworm genome reveals a unique fibroin gene that provides high tensile strength.</title>
        <authorList>
            <person name="Kono N."/>
            <person name="Nakamura H."/>
            <person name="Ohtoshi R."/>
            <person name="Tomita M."/>
            <person name="Numata K."/>
            <person name="Arakawa K."/>
        </authorList>
    </citation>
    <scope>NUCLEOTIDE SEQUENCE [LARGE SCALE GENOMIC DNA]</scope>
</reference>
<proteinExistence type="predicted"/>
<sequence length="178" mass="19575">MKDIAYDDVNIAISKVEKSYSVKVKVEKDFIKADSANLPKVDSFMIANFFASNPDFCSAEFRNVKTSVRVMSKATVCARALLPPALAKREPAGHVVCGSDARRTRGCRYSDCCCSSWARGAEGRGLLLVVLTSDESSDEFFSRIKPFTSCIEKHVESSLLRVFTESVTTLVSVALRSN</sequence>
<keyword evidence="2" id="KW-1185">Reference proteome</keyword>
<dbReference type="Proteomes" id="UP000299102">
    <property type="component" value="Unassembled WGS sequence"/>
</dbReference>
<dbReference type="EMBL" id="BGZK01002234">
    <property type="protein sequence ID" value="GBP92055.1"/>
    <property type="molecule type" value="Genomic_DNA"/>
</dbReference>
<dbReference type="AlphaFoldDB" id="A0A4C1ZZF8"/>
<gene>
    <name evidence="1" type="ORF">EVAR_67783_1</name>
</gene>
<evidence type="ECO:0000313" key="1">
    <source>
        <dbReference type="EMBL" id="GBP92055.1"/>
    </source>
</evidence>
<comment type="caution">
    <text evidence="1">The sequence shown here is derived from an EMBL/GenBank/DDBJ whole genome shotgun (WGS) entry which is preliminary data.</text>
</comment>
<dbReference type="OrthoDB" id="261614at2759"/>
<name>A0A4C1ZZF8_EUMVA</name>
<organism evidence="1 2">
    <name type="scientific">Eumeta variegata</name>
    <name type="common">Bagworm moth</name>
    <name type="synonym">Eumeta japonica</name>
    <dbReference type="NCBI Taxonomy" id="151549"/>
    <lineage>
        <taxon>Eukaryota</taxon>
        <taxon>Metazoa</taxon>
        <taxon>Ecdysozoa</taxon>
        <taxon>Arthropoda</taxon>
        <taxon>Hexapoda</taxon>
        <taxon>Insecta</taxon>
        <taxon>Pterygota</taxon>
        <taxon>Neoptera</taxon>
        <taxon>Endopterygota</taxon>
        <taxon>Lepidoptera</taxon>
        <taxon>Glossata</taxon>
        <taxon>Ditrysia</taxon>
        <taxon>Tineoidea</taxon>
        <taxon>Psychidae</taxon>
        <taxon>Oiketicinae</taxon>
        <taxon>Eumeta</taxon>
    </lineage>
</organism>
<protein>
    <submittedName>
        <fullName evidence="1">Uncharacterized protein</fullName>
    </submittedName>
</protein>
<accession>A0A4C1ZZF8</accession>
<evidence type="ECO:0000313" key="2">
    <source>
        <dbReference type="Proteomes" id="UP000299102"/>
    </source>
</evidence>